<dbReference type="HOGENOM" id="CLU_2328559_0_0_0"/>
<evidence type="ECO:0000313" key="3">
    <source>
        <dbReference type="Proteomes" id="UP000001660"/>
    </source>
</evidence>
<dbReference type="KEGG" id="nde:NIDE3669"/>
<feature type="signal peptide" evidence="1">
    <location>
        <begin position="1"/>
        <end position="19"/>
    </location>
</feature>
<dbReference type="EMBL" id="FP929003">
    <property type="protein sequence ID" value="CBK43347.1"/>
    <property type="molecule type" value="Genomic_DNA"/>
</dbReference>
<evidence type="ECO:0000313" key="2">
    <source>
        <dbReference type="EMBL" id="CBK43347.1"/>
    </source>
</evidence>
<feature type="chain" id="PRO_5003119676" description="DUF5666 domain-containing protein" evidence="1">
    <location>
        <begin position="20"/>
        <end position="98"/>
    </location>
</feature>
<evidence type="ECO:0008006" key="4">
    <source>
        <dbReference type="Google" id="ProtNLM"/>
    </source>
</evidence>
<accession>D8P7K1</accession>
<sequence length="98" mass="10651">MALLLAFYLIFSAVIPAAALEDSPATTGLVIKADVLYWEEGELVVKEFSGHEERLKVTPETKIEGVVGGRLKTGDKIVAQITDDRKALSIKLQVPDGR</sequence>
<dbReference type="Proteomes" id="UP000001660">
    <property type="component" value="Chromosome"/>
</dbReference>
<evidence type="ECO:0000256" key="1">
    <source>
        <dbReference type="SAM" id="SignalP"/>
    </source>
</evidence>
<keyword evidence="3" id="KW-1185">Reference proteome</keyword>
<gene>
    <name evidence="2" type="ORF">NIDE3669</name>
</gene>
<dbReference type="AlphaFoldDB" id="D8P7K1"/>
<protein>
    <recommendedName>
        <fullName evidence="4">DUF5666 domain-containing protein</fullName>
    </recommendedName>
</protein>
<reference evidence="2 3" key="1">
    <citation type="journal article" date="2010" name="Proc. Natl. Acad. Sci. U.S.A.">
        <title>A Nitrospira metagenome illuminates the physiology and evolution of globally important nitrite-oxidizing bacteria.</title>
        <authorList>
            <person name="Lucker S."/>
            <person name="Wagner M."/>
            <person name="Maixner F."/>
            <person name="Pelletier E."/>
            <person name="Koch H."/>
            <person name="Vacherie B."/>
            <person name="Rattei T."/>
            <person name="Sinninghe Damste J."/>
            <person name="Spieck E."/>
            <person name="Le Paslier D."/>
            <person name="Daims H."/>
        </authorList>
    </citation>
    <scope>NUCLEOTIDE SEQUENCE [LARGE SCALE GENOMIC DNA]</scope>
</reference>
<proteinExistence type="predicted"/>
<organism evidence="2 3">
    <name type="scientific">Nitrospira defluvii</name>
    <dbReference type="NCBI Taxonomy" id="330214"/>
    <lineage>
        <taxon>Bacteria</taxon>
        <taxon>Pseudomonadati</taxon>
        <taxon>Nitrospirota</taxon>
        <taxon>Nitrospiria</taxon>
        <taxon>Nitrospirales</taxon>
        <taxon>Nitrospiraceae</taxon>
        <taxon>Nitrospira</taxon>
    </lineage>
</organism>
<dbReference type="OrthoDB" id="9794661at2"/>
<keyword evidence="1" id="KW-0732">Signal</keyword>
<name>D8P7K1_9BACT</name>